<accession>A0A2Z6DY34</accession>
<sequence length="63" mass="6943">MLYRYTGPLTAMTMPDGREMILADGQTVDAPEDNPVIQTLAALGRLTPEPQPKAKTKDMQPKE</sequence>
<proteinExistence type="predicted"/>
<dbReference type="Proteomes" id="UP000262004">
    <property type="component" value="Chromosome"/>
</dbReference>
<keyword evidence="2" id="KW-1185">Reference proteome</keyword>
<organism evidence="1 2">
    <name type="scientific">Hydrogenophilus thermoluteolus</name>
    <name type="common">Pseudomonas hydrogenothermophila</name>
    <dbReference type="NCBI Taxonomy" id="297"/>
    <lineage>
        <taxon>Bacteria</taxon>
        <taxon>Pseudomonadati</taxon>
        <taxon>Pseudomonadota</taxon>
        <taxon>Hydrogenophilia</taxon>
        <taxon>Hydrogenophilales</taxon>
        <taxon>Hydrogenophilaceae</taxon>
        <taxon>Hydrogenophilus</taxon>
    </lineage>
</organism>
<evidence type="ECO:0000313" key="2">
    <source>
        <dbReference type="Proteomes" id="UP000262004"/>
    </source>
</evidence>
<reference evidence="1 2" key="1">
    <citation type="submission" date="2018-04" db="EMBL/GenBank/DDBJ databases">
        <title>Complete genome sequence of Hydrogenophilus thermoluteolus TH-1.</title>
        <authorList>
            <person name="Arai H."/>
        </authorList>
    </citation>
    <scope>NUCLEOTIDE SEQUENCE [LARGE SCALE GENOMIC DNA]</scope>
    <source>
        <strain evidence="1 2">TH-1</strain>
    </source>
</reference>
<dbReference type="RefSeq" id="WP_119334992.1">
    <property type="nucleotide sequence ID" value="NZ_AP018558.1"/>
</dbReference>
<dbReference type="OrthoDB" id="8592445at2"/>
<dbReference type="KEGG" id="htl:HPTL_0971"/>
<gene>
    <name evidence="1" type="ORF">HPTL_0971</name>
</gene>
<dbReference type="AlphaFoldDB" id="A0A2Z6DY34"/>
<dbReference type="EMBL" id="AP018558">
    <property type="protein sequence ID" value="BBD77238.1"/>
    <property type="molecule type" value="Genomic_DNA"/>
</dbReference>
<evidence type="ECO:0000313" key="1">
    <source>
        <dbReference type="EMBL" id="BBD77238.1"/>
    </source>
</evidence>
<protein>
    <submittedName>
        <fullName evidence="1">Uncharacterized protein</fullName>
    </submittedName>
</protein>
<name>A0A2Z6DY34_HYDTE</name>